<dbReference type="EMBL" id="BLPF01000001">
    <property type="protein sequence ID" value="GFJ79479.1"/>
    <property type="molecule type" value="Genomic_DNA"/>
</dbReference>
<dbReference type="AlphaFoldDB" id="A0A6V8KBF8"/>
<organism evidence="1 2">
    <name type="scientific">Phytohabitans houttuyneae</name>
    <dbReference type="NCBI Taxonomy" id="1076126"/>
    <lineage>
        <taxon>Bacteria</taxon>
        <taxon>Bacillati</taxon>
        <taxon>Actinomycetota</taxon>
        <taxon>Actinomycetes</taxon>
        <taxon>Micromonosporales</taxon>
        <taxon>Micromonosporaceae</taxon>
    </lineage>
</organism>
<name>A0A6V8KBF8_9ACTN</name>
<accession>A0A6V8KBF8</accession>
<evidence type="ECO:0000313" key="1">
    <source>
        <dbReference type="EMBL" id="GFJ79479.1"/>
    </source>
</evidence>
<evidence type="ECO:0000313" key="2">
    <source>
        <dbReference type="Proteomes" id="UP000482800"/>
    </source>
</evidence>
<proteinExistence type="predicted"/>
<sequence>MAEIQPFTVTIAGGAATYNAAASGDTAKCGPGYFLHAKNANAASRTVTIAVPGNTAWGEPNPDKVYTLAADSGEQMIPLLDEYKDPSDGLAHFTWSATTGVTRAVIKR</sequence>
<protein>
    <submittedName>
        <fullName evidence="1">Uncharacterized protein</fullName>
    </submittedName>
</protein>
<comment type="caution">
    <text evidence="1">The sequence shown here is derived from an EMBL/GenBank/DDBJ whole genome shotgun (WGS) entry which is preliminary data.</text>
</comment>
<dbReference type="Proteomes" id="UP000482800">
    <property type="component" value="Unassembled WGS sequence"/>
</dbReference>
<dbReference type="RefSeq" id="WP_173057011.1">
    <property type="nucleotide sequence ID" value="NZ_BAABGO010000001.1"/>
</dbReference>
<reference evidence="1 2" key="1">
    <citation type="submission" date="2020-03" db="EMBL/GenBank/DDBJ databases">
        <title>Whole genome shotgun sequence of Phytohabitans houttuyneae NBRC 108639.</title>
        <authorList>
            <person name="Komaki H."/>
            <person name="Tamura T."/>
        </authorList>
    </citation>
    <scope>NUCLEOTIDE SEQUENCE [LARGE SCALE GENOMIC DNA]</scope>
    <source>
        <strain evidence="1 2">NBRC 108639</strain>
    </source>
</reference>
<reference evidence="1 2" key="2">
    <citation type="submission" date="2020-03" db="EMBL/GenBank/DDBJ databases">
        <authorList>
            <person name="Ichikawa N."/>
            <person name="Kimura A."/>
            <person name="Kitahashi Y."/>
            <person name="Uohara A."/>
        </authorList>
    </citation>
    <scope>NUCLEOTIDE SEQUENCE [LARGE SCALE GENOMIC DNA]</scope>
    <source>
        <strain evidence="1 2">NBRC 108639</strain>
    </source>
</reference>
<gene>
    <name evidence="1" type="ORF">Phou_036590</name>
</gene>
<keyword evidence="2" id="KW-1185">Reference proteome</keyword>